<feature type="transmembrane region" description="Helical" evidence="1">
    <location>
        <begin position="153"/>
        <end position="179"/>
    </location>
</feature>
<gene>
    <name evidence="4" type="ORF">FIU01_02655</name>
</gene>
<dbReference type="Proteomes" id="UP000311008">
    <property type="component" value="Chromosome"/>
</dbReference>
<dbReference type="SMART" id="SM00052">
    <property type="entry name" value="EAL"/>
    <property type="match status" value="1"/>
</dbReference>
<dbReference type="PROSITE" id="PS50887">
    <property type="entry name" value="GGDEF"/>
    <property type="match status" value="1"/>
</dbReference>
<dbReference type="SUPFAM" id="SSF55073">
    <property type="entry name" value="Nucleotide cyclase"/>
    <property type="match status" value="1"/>
</dbReference>
<name>A0A5B8CQJ9_9PROT</name>
<evidence type="ECO:0000313" key="4">
    <source>
        <dbReference type="EMBL" id="QDC43538.1"/>
    </source>
</evidence>
<feature type="transmembrane region" description="Helical" evidence="1">
    <location>
        <begin position="98"/>
        <end position="115"/>
    </location>
</feature>
<dbReference type="GO" id="GO:0071111">
    <property type="term" value="F:cyclic-guanylate-specific phosphodiesterase activity"/>
    <property type="evidence" value="ECO:0007669"/>
    <property type="project" value="InterPro"/>
</dbReference>
<dbReference type="InterPro" id="IPR043128">
    <property type="entry name" value="Rev_trsase/Diguanyl_cyclase"/>
</dbReference>
<dbReference type="InterPro" id="IPR000160">
    <property type="entry name" value="GGDEF_dom"/>
</dbReference>
<feature type="domain" description="EAL" evidence="2">
    <location>
        <begin position="505"/>
        <end position="762"/>
    </location>
</feature>
<dbReference type="SMART" id="SM00267">
    <property type="entry name" value="GGDEF"/>
    <property type="match status" value="1"/>
</dbReference>
<dbReference type="InterPro" id="IPR050706">
    <property type="entry name" value="Cyclic-di-GMP_PDE-like"/>
</dbReference>
<keyword evidence="1" id="KW-0812">Transmembrane</keyword>
<evidence type="ECO:0000259" key="3">
    <source>
        <dbReference type="PROSITE" id="PS50887"/>
    </source>
</evidence>
<protein>
    <submittedName>
        <fullName evidence="4">EAL domain-containing protein</fullName>
    </submittedName>
</protein>
<organism evidence="4 5">
    <name type="scientific">Methylophilus medardicus</name>
    <dbReference type="NCBI Taxonomy" id="2588534"/>
    <lineage>
        <taxon>Bacteria</taxon>
        <taxon>Pseudomonadati</taxon>
        <taxon>Pseudomonadota</taxon>
        <taxon>Betaproteobacteria</taxon>
        <taxon>Nitrosomonadales</taxon>
        <taxon>Methylophilaceae</taxon>
        <taxon>Methylophilus</taxon>
    </lineage>
</organism>
<dbReference type="Gene3D" id="3.30.70.270">
    <property type="match status" value="1"/>
</dbReference>
<keyword evidence="5" id="KW-1185">Reference proteome</keyword>
<dbReference type="CDD" id="cd01949">
    <property type="entry name" value="GGDEF"/>
    <property type="match status" value="1"/>
</dbReference>
<reference evidence="5" key="1">
    <citation type="journal article" date="2019" name="ISME J.">
        <title>Evolution in action: habitat transition from sediment to the pelagial leads to genome streamlining in Methylophilaceae.</title>
        <authorList>
            <person name="Salcher M."/>
            <person name="Schaefle D."/>
            <person name="Kaspar M."/>
            <person name="Neuenschwander S.M."/>
            <person name="Ghai R."/>
        </authorList>
    </citation>
    <scope>NUCLEOTIDE SEQUENCE [LARGE SCALE GENOMIC DNA]</scope>
    <source>
        <strain evidence="5">MMS-M-51</strain>
    </source>
</reference>
<accession>A0A5B8CQJ9</accession>
<feature type="transmembrane region" description="Helical" evidence="1">
    <location>
        <begin position="186"/>
        <end position="207"/>
    </location>
</feature>
<dbReference type="KEGG" id="mmec:FIU01_02655"/>
<keyword evidence="1" id="KW-0472">Membrane</keyword>
<dbReference type="Pfam" id="PF00563">
    <property type="entry name" value="EAL"/>
    <property type="match status" value="1"/>
</dbReference>
<dbReference type="AlphaFoldDB" id="A0A5B8CQJ9"/>
<dbReference type="CDD" id="cd01948">
    <property type="entry name" value="EAL"/>
    <property type="match status" value="1"/>
</dbReference>
<dbReference type="Pfam" id="PF00990">
    <property type="entry name" value="GGDEF"/>
    <property type="match status" value="1"/>
</dbReference>
<evidence type="ECO:0000256" key="1">
    <source>
        <dbReference type="SAM" id="Phobius"/>
    </source>
</evidence>
<dbReference type="SUPFAM" id="SSF141868">
    <property type="entry name" value="EAL domain-like"/>
    <property type="match status" value="1"/>
</dbReference>
<feature type="transmembrane region" description="Helical" evidence="1">
    <location>
        <begin position="219"/>
        <end position="240"/>
    </location>
</feature>
<dbReference type="OrthoDB" id="8530262at2"/>
<feature type="transmembrane region" description="Helical" evidence="1">
    <location>
        <begin position="127"/>
        <end position="147"/>
    </location>
</feature>
<dbReference type="InterPro" id="IPR029787">
    <property type="entry name" value="Nucleotide_cyclase"/>
</dbReference>
<dbReference type="PANTHER" id="PTHR33121:SF71">
    <property type="entry name" value="OXYGEN SENSOR PROTEIN DOSP"/>
    <property type="match status" value="1"/>
</dbReference>
<dbReference type="EMBL" id="CP040946">
    <property type="protein sequence ID" value="QDC43538.1"/>
    <property type="molecule type" value="Genomic_DNA"/>
</dbReference>
<dbReference type="Gene3D" id="3.20.20.450">
    <property type="entry name" value="EAL domain"/>
    <property type="match status" value="1"/>
</dbReference>
<feature type="transmembrane region" description="Helical" evidence="1">
    <location>
        <begin position="66"/>
        <end position="86"/>
    </location>
</feature>
<feature type="transmembrane region" description="Helical" evidence="1">
    <location>
        <begin position="285"/>
        <end position="303"/>
    </location>
</feature>
<evidence type="ECO:0000259" key="2">
    <source>
        <dbReference type="PROSITE" id="PS50883"/>
    </source>
</evidence>
<feature type="transmembrane region" description="Helical" evidence="1">
    <location>
        <begin position="35"/>
        <end position="54"/>
    </location>
</feature>
<feature type="domain" description="GGDEF" evidence="3">
    <location>
        <begin position="363"/>
        <end position="496"/>
    </location>
</feature>
<dbReference type="InterPro" id="IPR035919">
    <property type="entry name" value="EAL_sf"/>
</dbReference>
<dbReference type="PROSITE" id="PS50883">
    <property type="entry name" value="EAL"/>
    <property type="match status" value="1"/>
</dbReference>
<feature type="transmembrane region" description="Helical" evidence="1">
    <location>
        <begin position="260"/>
        <end position="279"/>
    </location>
</feature>
<dbReference type="InterPro" id="IPR001633">
    <property type="entry name" value="EAL_dom"/>
</dbReference>
<dbReference type="RefSeq" id="WP_140002692.1">
    <property type="nucleotide sequence ID" value="NZ_CP040946.1"/>
</dbReference>
<proteinExistence type="predicted"/>
<evidence type="ECO:0000313" key="5">
    <source>
        <dbReference type="Proteomes" id="UP000311008"/>
    </source>
</evidence>
<dbReference type="NCBIfam" id="TIGR00254">
    <property type="entry name" value="GGDEF"/>
    <property type="match status" value="1"/>
</dbReference>
<dbReference type="PANTHER" id="PTHR33121">
    <property type="entry name" value="CYCLIC DI-GMP PHOSPHODIESTERASE PDEF"/>
    <property type="match status" value="1"/>
</dbReference>
<keyword evidence="1" id="KW-1133">Transmembrane helix</keyword>
<sequence length="768" mass="86085">MTLSRKVIVVAVSVLGICLLASINATRSTLVWLDNVHWFSTIAACLVLCVMGYLRASRTQRRVKRWFVLGAAVYFTGGLLWIFQLLTDQTNFPAQSDIFYPLLGPCLIIGFVAALRTQLSRAKTWAFTIDALSFSTAVLGYVLISYLPQSANVSVLQLAVLTAYPASLLSAALISLLLIPYLRPAWMLPWVLLSAGLTLLGACWMQWNLNALNQSPQTSLWINYGFSVADLLIGTGLYGWQVRVAKQTAYLKQCRRLRSWVPAIAFVFSVCTLTLIWLQSGPHPYAYHIAIGSVVCILILSAIRQSILLRESEKLFRAEKRLAEKDMEYQKLSRSDPLTHLPNRLAMQTLLEHAMLSAASDSRTLALLMIDLKHFQSINDSFGHRTGDLFLLEIAQRLQYITHQCGELGRVHGDKFALIVHQQKNDAELIQLAHNLCRIVHKPVLVDDHELILDACIGISLYPRDAGNAEQLARNANTALAHAKRSTHQLYLFYSKEQTKLAQNRFRLDVQLRKAIKKQEFFLQFQPIFSLNKQKQPVVENIEALIRWKNSKGEIISPAEFIPYAEQSGLILPMGEWIIAEAFKHLSQLILQTGQTIGLSINISPRQFRDHNLPLRIAQHLQQYAIAPALITLEITETAVFEHEEQALEILKQLKEIGVRISLDDFGVGNSSLFKLKHMPIDELKIDRAFMVDVPESTGDSEIVSTIIKTAGILGISVVVEGIETQAQLDFLSKTGCDCIQGFLLGRPMPIQEIYTLLATAEQQPLSA</sequence>